<keyword evidence="3" id="KW-1185">Reference proteome</keyword>
<reference evidence="2" key="1">
    <citation type="submission" date="2021-01" db="EMBL/GenBank/DDBJ databases">
        <title>Whole genome shotgun sequence of Actinoplanes siamensis NBRC 109076.</title>
        <authorList>
            <person name="Komaki H."/>
            <person name="Tamura T."/>
        </authorList>
    </citation>
    <scope>NUCLEOTIDE SEQUENCE</scope>
    <source>
        <strain evidence="2">NBRC 109076</strain>
    </source>
</reference>
<evidence type="ECO:0000313" key="3">
    <source>
        <dbReference type="Proteomes" id="UP000629619"/>
    </source>
</evidence>
<evidence type="ECO:0000313" key="2">
    <source>
        <dbReference type="EMBL" id="GIF07101.1"/>
    </source>
</evidence>
<dbReference type="Gene3D" id="3.50.50.60">
    <property type="entry name" value="FAD/NAD(P)-binding domain"/>
    <property type="match status" value="1"/>
</dbReference>
<feature type="domain" description="FAD dependent oxidoreductase" evidence="1">
    <location>
        <begin position="3"/>
        <end position="332"/>
    </location>
</feature>
<dbReference type="InterPro" id="IPR006076">
    <property type="entry name" value="FAD-dep_OxRdtase"/>
</dbReference>
<dbReference type="RefSeq" id="WP_203682515.1">
    <property type="nucleotide sequence ID" value="NZ_BOMW01000044.1"/>
</dbReference>
<protein>
    <recommendedName>
        <fullName evidence="1">FAD dependent oxidoreductase domain-containing protein</fullName>
    </recommendedName>
</protein>
<dbReference type="Gene3D" id="3.30.9.10">
    <property type="entry name" value="D-Amino Acid Oxidase, subunit A, domain 2"/>
    <property type="match status" value="1"/>
</dbReference>
<dbReference type="GO" id="GO:0005737">
    <property type="term" value="C:cytoplasm"/>
    <property type="evidence" value="ECO:0007669"/>
    <property type="project" value="TreeGrafter"/>
</dbReference>
<name>A0A919TLE4_9ACTN</name>
<dbReference type="AlphaFoldDB" id="A0A919TLE4"/>
<evidence type="ECO:0000259" key="1">
    <source>
        <dbReference type="Pfam" id="PF01266"/>
    </source>
</evidence>
<comment type="caution">
    <text evidence="2">The sequence shown here is derived from an EMBL/GenBank/DDBJ whole genome shotgun (WGS) entry which is preliminary data.</text>
</comment>
<dbReference type="InterPro" id="IPR036188">
    <property type="entry name" value="FAD/NAD-bd_sf"/>
</dbReference>
<dbReference type="PANTHER" id="PTHR13847">
    <property type="entry name" value="SARCOSINE DEHYDROGENASE-RELATED"/>
    <property type="match status" value="1"/>
</dbReference>
<dbReference type="SUPFAM" id="SSF51905">
    <property type="entry name" value="FAD/NAD(P)-binding domain"/>
    <property type="match status" value="1"/>
</dbReference>
<dbReference type="Pfam" id="PF01266">
    <property type="entry name" value="DAO"/>
    <property type="match status" value="1"/>
</dbReference>
<proteinExistence type="predicted"/>
<organism evidence="2 3">
    <name type="scientific">Actinoplanes siamensis</name>
    <dbReference type="NCBI Taxonomy" id="1223317"/>
    <lineage>
        <taxon>Bacteria</taxon>
        <taxon>Bacillati</taxon>
        <taxon>Actinomycetota</taxon>
        <taxon>Actinomycetes</taxon>
        <taxon>Micromonosporales</taxon>
        <taxon>Micromonosporaceae</taxon>
        <taxon>Actinoplanes</taxon>
    </lineage>
</organism>
<dbReference type="Proteomes" id="UP000629619">
    <property type="component" value="Unassembled WGS sequence"/>
</dbReference>
<accession>A0A919TLE4</accession>
<dbReference type="EMBL" id="BOMW01000044">
    <property type="protein sequence ID" value="GIF07101.1"/>
    <property type="molecule type" value="Genomic_DNA"/>
</dbReference>
<sequence>MNVAVIGGGLAGSLLAWRLAQYRGIRVTLYAAAAGGATAVSGGLVRCFEPDPVNAAAAAAGLAELLSSPVLAGWAGFRATGSVYVCPGVPDPAALAAAAGPGHLDLCDPAQLRARWGLAGLPDGATGVVEPTAGYLSPARLAAAVRRDLLDRGGVLLPVAVRQVRAGAGRPQLLSGDTWIDADVVVVAAGAWTGALLPGTGLRTKAVQYVVCRARGPLPPAFVDETSGLYGRPDGPGRLLLGLPTDRWDVPAHTDRFDPACLPRLRSRVRERLPGVRLGAVSAQVAAADGYSPDGRLALRRAPGTDLPLYTFAGGSGGAAKTALAVSAEAAARLLAGTPAPTGGER</sequence>
<gene>
    <name evidence="2" type="ORF">Asi03nite_46390</name>
</gene>